<keyword evidence="5 8" id="KW-1133">Transmembrane helix</keyword>
<dbReference type="InterPro" id="IPR045324">
    <property type="entry name" value="Small_multidrug_res"/>
</dbReference>
<organism evidence="9 10">
    <name type="scientific">Nesterenkonia halobia</name>
    <dbReference type="NCBI Taxonomy" id="37922"/>
    <lineage>
        <taxon>Bacteria</taxon>
        <taxon>Bacillati</taxon>
        <taxon>Actinomycetota</taxon>
        <taxon>Actinomycetes</taxon>
        <taxon>Micrococcales</taxon>
        <taxon>Micrococcaceae</taxon>
        <taxon>Nesterenkonia</taxon>
    </lineage>
</organism>
<dbReference type="RefSeq" id="WP_344718025.1">
    <property type="nucleotide sequence ID" value="NZ_BAAAYG010000003.1"/>
</dbReference>
<evidence type="ECO:0000313" key="9">
    <source>
        <dbReference type="EMBL" id="GAA3281010.1"/>
    </source>
</evidence>
<evidence type="ECO:0000256" key="5">
    <source>
        <dbReference type="ARBA" id="ARBA00022989"/>
    </source>
</evidence>
<evidence type="ECO:0000256" key="6">
    <source>
        <dbReference type="ARBA" id="ARBA00023136"/>
    </source>
</evidence>
<protein>
    <submittedName>
        <fullName evidence="9">Multidrug efflux SMR transporter</fullName>
    </submittedName>
</protein>
<feature type="transmembrane region" description="Helical" evidence="8">
    <location>
        <begin position="33"/>
        <end position="53"/>
    </location>
</feature>
<evidence type="ECO:0000256" key="2">
    <source>
        <dbReference type="ARBA" id="ARBA00022448"/>
    </source>
</evidence>
<gene>
    <name evidence="9" type="ORF">GCM10020260_05940</name>
</gene>
<comment type="caution">
    <text evidence="9">The sequence shown here is derived from an EMBL/GenBank/DDBJ whole genome shotgun (WGS) entry which is preliminary data.</text>
</comment>
<keyword evidence="4 7" id="KW-0812">Transmembrane</keyword>
<reference evidence="10" key="1">
    <citation type="journal article" date="2019" name="Int. J. Syst. Evol. Microbiol.">
        <title>The Global Catalogue of Microorganisms (GCM) 10K type strain sequencing project: providing services to taxonomists for standard genome sequencing and annotation.</title>
        <authorList>
            <consortium name="The Broad Institute Genomics Platform"/>
            <consortium name="The Broad Institute Genome Sequencing Center for Infectious Disease"/>
            <person name="Wu L."/>
            <person name="Ma J."/>
        </authorList>
    </citation>
    <scope>NUCLEOTIDE SEQUENCE [LARGE SCALE GENOMIC DNA]</scope>
    <source>
        <strain evidence="10">JCM 11483</strain>
    </source>
</reference>
<accession>A0ABP6R8L6</accession>
<dbReference type="PANTHER" id="PTHR30561">
    <property type="entry name" value="SMR FAMILY PROTON-DEPENDENT DRUG EFFLUX TRANSPORTER SUGE"/>
    <property type="match status" value="1"/>
</dbReference>
<keyword evidence="6 8" id="KW-0472">Membrane</keyword>
<comment type="similarity">
    <text evidence="7">Belongs to the drug/metabolite transporter (DMT) superfamily. Small multidrug resistance (SMR) (TC 2.A.7.1) family.</text>
</comment>
<comment type="subcellular location">
    <subcellularLocation>
        <location evidence="1 7">Cell membrane</location>
        <topology evidence="1 7">Multi-pass membrane protein</topology>
    </subcellularLocation>
</comment>
<sequence length="104" mass="10822">MEWLVLAVSGGLEAVWATALGESDGLRRRRPTLLFIAALALSMSGLAYGMTAIPAGTAYAVWVGIGAVLTIVIGVVRRSETLDVARTALLTLLVVSLIGLKVVS</sequence>
<dbReference type="InterPro" id="IPR037185">
    <property type="entry name" value="EmrE-like"/>
</dbReference>
<evidence type="ECO:0000313" key="10">
    <source>
        <dbReference type="Proteomes" id="UP001501736"/>
    </source>
</evidence>
<evidence type="ECO:0000256" key="7">
    <source>
        <dbReference type="RuleBase" id="RU003942"/>
    </source>
</evidence>
<dbReference type="Gene3D" id="1.10.3730.20">
    <property type="match status" value="1"/>
</dbReference>
<evidence type="ECO:0000256" key="1">
    <source>
        <dbReference type="ARBA" id="ARBA00004651"/>
    </source>
</evidence>
<dbReference type="Pfam" id="PF00893">
    <property type="entry name" value="Multi_Drug_Res"/>
    <property type="match status" value="1"/>
</dbReference>
<keyword evidence="10" id="KW-1185">Reference proteome</keyword>
<dbReference type="PANTHER" id="PTHR30561:SF0">
    <property type="entry name" value="GUANIDINIUM EXPORTER"/>
    <property type="match status" value="1"/>
</dbReference>
<proteinExistence type="inferred from homology"/>
<dbReference type="InterPro" id="IPR000390">
    <property type="entry name" value="Small_drug/metabolite_transptr"/>
</dbReference>
<name>A0ABP6R8L6_9MICC</name>
<evidence type="ECO:0000256" key="3">
    <source>
        <dbReference type="ARBA" id="ARBA00022475"/>
    </source>
</evidence>
<dbReference type="EMBL" id="BAAAYG010000003">
    <property type="protein sequence ID" value="GAA3281010.1"/>
    <property type="molecule type" value="Genomic_DNA"/>
</dbReference>
<evidence type="ECO:0000256" key="8">
    <source>
        <dbReference type="SAM" id="Phobius"/>
    </source>
</evidence>
<evidence type="ECO:0000256" key="4">
    <source>
        <dbReference type="ARBA" id="ARBA00022692"/>
    </source>
</evidence>
<dbReference type="Proteomes" id="UP001501736">
    <property type="component" value="Unassembled WGS sequence"/>
</dbReference>
<keyword evidence="3" id="KW-1003">Cell membrane</keyword>
<feature type="transmembrane region" description="Helical" evidence="8">
    <location>
        <begin position="59"/>
        <end position="77"/>
    </location>
</feature>
<dbReference type="SUPFAM" id="SSF103481">
    <property type="entry name" value="Multidrug resistance efflux transporter EmrE"/>
    <property type="match status" value="1"/>
</dbReference>
<keyword evidence="2" id="KW-0813">Transport</keyword>